<dbReference type="STRING" id="1428644.BIV57_06765"/>
<sequence>MTGMRARVRAAWCAGLVGAGAASGAGLRAVTVAEFAAECGCRPGLLDAGLQVGTTVGPAAVVVGVVGVLWRGRAGWALGALAVLALIWLGEGAALAVGGR</sequence>
<dbReference type="AlphaFoldDB" id="A0A1J7BHV8"/>
<comment type="caution">
    <text evidence="2">The sequence shown here is derived from an EMBL/GenBank/DDBJ whole genome shotgun (WGS) entry which is preliminary data.</text>
</comment>
<feature type="transmembrane region" description="Helical" evidence="1">
    <location>
        <begin position="48"/>
        <end position="70"/>
    </location>
</feature>
<evidence type="ECO:0000313" key="3">
    <source>
        <dbReference type="Proteomes" id="UP000243342"/>
    </source>
</evidence>
<name>A0A1J7BHV8_9ACTN</name>
<protein>
    <submittedName>
        <fullName evidence="2">Uncharacterized protein</fullName>
    </submittedName>
</protein>
<keyword evidence="1" id="KW-1133">Transmembrane helix</keyword>
<feature type="transmembrane region" description="Helical" evidence="1">
    <location>
        <begin position="77"/>
        <end position="97"/>
    </location>
</feature>
<proteinExistence type="predicted"/>
<dbReference type="Proteomes" id="UP000243342">
    <property type="component" value="Unassembled WGS sequence"/>
</dbReference>
<dbReference type="RefSeq" id="WP_071655780.1">
    <property type="nucleotide sequence ID" value="NZ_MLCF01000026.1"/>
</dbReference>
<dbReference type="EMBL" id="MLCF01000026">
    <property type="protein sequence ID" value="OIV38230.1"/>
    <property type="molecule type" value="Genomic_DNA"/>
</dbReference>
<keyword evidence="1" id="KW-0812">Transmembrane</keyword>
<evidence type="ECO:0000256" key="1">
    <source>
        <dbReference type="SAM" id="Phobius"/>
    </source>
</evidence>
<keyword evidence="3" id="KW-1185">Reference proteome</keyword>
<reference evidence="2 3" key="1">
    <citation type="submission" date="2016-10" db="EMBL/GenBank/DDBJ databases">
        <title>Genome sequence of Streptomyces gilvigriseus MUSC 26.</title>
        <authorList>
            <person name="Lee L.-H."/>
            <person name="Ser H.-L."/>
        </authorList>
    </citation>
    <scope>NUCLEOTIDE SEQUENCE [LARGE SCALE GENOMIC DNA]</scope>
    <source>
        <strain evidence="2 3">MUSC 26</strain>
    </source>
</reference>
<accession>A0A1J7BHV8</accession>
<keyword evidence="1" id="KW-0472">Membrane</keyword>
<gene>
    <name evidence="2" type="ORF">BIV57_06765</name>
</gene>
<organism evidence="2 3">
    <name type="scientific">Mangrovactinospora gilvigrisea</name>
    <dbReference type="NCBI Taxonomy" id="1428644"/>
    <lineage>
        <taxon>Bacteria</taxon>
        <taxon>Bacillati</taxon>
        <taxon>Actinomycetota</taxon>
        <taxon>Actinomycetes</taxon>
        <taxon>Kitasatosporales</taxon>
        <taxon>Streptomycetaceae</taxon>
        <taxon>Mangrovactinospora</taxon>
    </lineage>
</organism>
<evidence type="ECO:0000313" key="2">
    <source>
        <dbReference type="EMBL" id="OIV38230.1"/>
    </source>
</evidence>